<dbReference type="EMBL" id="RJJQ01000020">
    <property type="protein sequence ID" value="RNI19472.1"/>
    <property type="molecule type" value="Genomic_DNA"/>
</dbReference>
<reference evidence="2 3" key="1">
    <citation type="submission" date="2018-11" db="EMBL/GenBank/DDBJ databases">
        <title>Draft genome of Simplicispira Flexivirga sp. BO-16.</title>
        <authorList>
            <person name="Im W.T."/>
        </authorList>
    </citation>
    <scope>NUCLEOTIDE SEQUENCE [LARGE SCALE GENOMIC DNA]</scope>
    <source>
        <strain evidence="2 3">BO-16</strain>
    </source>
</reference>
<keyword evidence="3" id="KW-1185">Reference proteome</keyword>
<comment type="caution">
    <text evidence="2">The sequence shown here is derived from an EMBL/GenBank/DDBJ whole genome shotgun (WGS) entry which is preliminary data.</text>
</comment>
<organism evidence="2 3">
    <name type="scientific">Flexivirga caeni</name>
    <dbReference type="NCBI Taxonomy" id="2294115"/>
    <lineage>
        <taxon>Bacteria</taxon>
        <taxon>Bacillati</taxon>
        <taxon>Actinomycetota</taxon>
        <taxon>Actinomycetes</taxon>
        <taxon>Micrococcales</taxon>
        <taxon>Dermacoccaceae</taxon>
        <taxon>Flexivirga</taxon>
    </lineage>
</organism>
<gene>
    <name evidence="2" type="ORF">EFY87_16685</name>
</gene>
<evidence type="ECO:0000313" key="2">
    <source>
        <dbReference type="EMBL" id="RNI19472.1"/>
    </source>
</evidence>
<dbReference type="SUPFAM" id="SSF53474">
    <property type="entry name" value="alpha/beta-Hydrolases"/>
    <property type="match status" value="1"/>
</dbReference>
<feature type="domain" description="AB hydrolase-1" evidence="1">
    <location>
        <begin position="116"/>
        <end position="156"/>
    </location>
</feature>
<dbReference type="Pfam" id="PF00561">
    <property type="entry name" value="Abhydrolase_1"/>
    <property type="match status" value="1"/>
</dbReference>
<dbReference type="AlphaFoldDB" id="A0A3M9M1X9"/>
<name>A0A3M9M1X9_9MICO</name>
<sequence>MSVGAGEGEAISCAPRGARQWWRDPVQECTWPVEYAGLLTSPVWRGVGVRDGRDRPVLLIPGFLAGDVSLVVLANWLQRTGYRPKLSGIVWNVGCAERYLPPLRRRLCALAERAGEPVVLVGHSRGGLLANALAGLEPGLVAKVVTLGSPLTDNLDVAPLTAAAVAGARWVETARDPGARSRHCLTSGCLCSYRDGTESAATGPVPLTCVASEDDGIVRPQSCVLPGAKVRWVRGSHLGLATNAQVYRILADELAPAGRPVRRSTTRR</sequence>
<protein>
    <recommendedName>
        <fullName evidence="1">AB hydrolase-1 domain-containing protein</fullName>
    </recommendedName>
</protein>
<dbReference type="Proteomes" id="UP000271678">
    <property type="component" value="Unassembled WGS sequence"/>
</dbReference>
<dbReference type="GO" id="GO:0003824">
    <property type="term" value="F:catalytic activity"/>
    <property type="evidence" value="ECO:0007669"/>
    <property type="project" value="UniProtKB-ARBA"/>
</dbReference>
<dbReference type="RefSeq" id="WP_123272620.1">
    <property type="nucleotide sequence ID" value="NZ_RJJQ01000020.1"/>
</dbReference>
<accession>A0A3M9M1X9</accession>
<dbReference type="Gene3D" id="3.40.50.1820">
    <property type="entry name" value="alpha/beta hydrolase"/>
    <property type="match status" value="1"/>
</dbReference>
<dbReference type="OrthoDB" id="8871309at2"/>
<evidence type="ECO:0000313" key="3">
    <source>
        <dbReference type="Proteomes" id="UP000271678"/>
    </source>
</evidence>
<proteinExistence type="predicted"/>
<dbReference type="InterPro" id="IPR029058">
    <property type="entry name" value="AB_hydrolase_fold"/>
</dbReference>
<evidence type="ECO:0000259" key="1">
    <source>
        <dbReference type="Pfam" id="PF00561"/>
    </source>
</evidence>
<dbReference type="InterPro" id="IPR000073">
    <property type="entry name" value="AB_hydrolase_1"/>
</dbReference>